<dbReference type="EMBL" id="KP136319">
    <property type="protein sequence ID" value="AJF98069.1"/>
    <property type="molecule type" value="Genomic_DNA"/>
</dbReference>
<dbReference type="GeneID" id="23462986"/>
<dbReference type="InterPro" id="IPR002110">
    <property type="entry name" value="Ankyrin_rpt"/>
</dbReference>
<organism evidence="1 2">
    <name type="scientific">Pandoravirus inopinatum</name>
    <dbReference type="NCBI Taxonomy" id="1605721"/>
    <lineage>
        <taxon>Viruses</taxon>
        <taxon>Pandoravirus</taxon>
    </lineage>
</organism>
<name>A0A0B5J392_9VIRU</name>
<reference evidence="1 2" key="1">
    <citation type="journal article" date="2015" name="Parasitol. Res.">
        <title>Viruses in close associations with free-living amoebae.</title>
        <authorList>
            <person name="Scheid P."/>
        </authorList>
    </citation>
    <scope>NUCLEOTIDE SEQUENCE [LARGE SCALE GENOMIC DNA]</scope>
    <source>
        <strain evidence="1">KlaHel</strain>
    </source>
</reference>
<dbReference type="Pfam" id="PF13637">
    <property type="entry name" value="Ank_4"/>
    <property type="match status" value="1"/>
</dbReference>
<proteinExistence type="predicted"/>
<dbReference type="Gene3D" id="1.25.40.20">
    <property type="entry name" value="Ankyrin repeat-containing domain"/>
    <property type="match status" value="2"/>
</dbReference>
<dbReference type="SUPFAM" id="SSF48403">
    <property type="entry name" value="Ankyrin repeat"/>
    <property type="match status" value="1"/>
</dbReference>
<protein>
    <submittedName>
        <fullName evidence="1">Ankyrin repeat protein</fullName>
    </submittedName>
</protein>
<dbReference type="InterPro" id="IPR052050">
    <property type="entry name" value="SecEffector_AnkRepeat"/>
</dbReference>
<dbReference type="PANTHER" id="PTHR46586">
    <property type="entry name" value="ANKYRIN REPEAT-CONTAINING PROTEIN"/>
    <property type="match status" value="1"/>
</dbReference>
<dbReference type="PANTHER" id="PTHR46586:SF3">
    <property type="entry name" value="ANKYRIN REPEAT-CONTAINING PROTEIN"/>
    <property type="match status" value="1"/>
</dbReference>
<evidence type="ECO:0000313" key="2">
    <source>
        <dbReference type="Proteomes" id="UP000202511"/>
    </source>
</evidence>
<dbReference type="OrthoDB" id="15351at10239"/>
<evidence type="ECO:0000313" key="1">
    <source>
        <dbReference type="EMBL" id="AJF98069.1"/>
    </source>
</evidence>
<dbReference type="KEGG" id="vg:23462986"/>
<accession>A0A0B5J392</accession>
<sequence length="600" mass="64080">MTASRLWHAHLPADYARHIVASRSWSGPSDLMAVGNATAIRGLAALGRLDLSDYTEAPCLAAYRGHLGLLVALHEMAAPGFGRDVMDCAADGGHLDVIVFLHHHRREGCTTYAMNRAAARGHLAIVDFLHRHRTEGCTRRAMDYAAANGHLDVLIYLHERRTEGCSVGGVNRAAANGHLDVVAYLLRNRTEGSTAVALTVAAANGDVAMLRALTDECPVRQPGDHRAMDAAAAKGHLGAVAYLNEKQTEGCTWRAIADAAEARHFDVVLFLLDHQLIHCAEGLQRAADAALAHGRIDVAQRITAQMLVPYIPSATAFVGAARGGHISVLRMLTKDYPTPFERHANVMIPAAVAGGHVDAYSFCAEMVSSQCPLAHRLLVCEKDIIDGAIMAIVAGHTAMVAHIGWVLHGATESHVCEALVAAAATGNLATIKLVMRHKSCRADARARIAGAAAAAGHIDIVAWCMDKPTDYMSLIDVIVASIRSAAGAGRDDVLDWLARRTGVDPHVWQRAHPMGAAWLVGTCRRCACCAIPHLVGVPATTVVVTPLPAMLTFPTARPPAMRWAVRPTHGWTLGARRRMPATLRPCATSTPRACVRACAQ</sequence>
<dbReference type="InterPro" id="IPR036770">
    <property type="entry name" value="Ankyrin_rpt-contain_sf"/>
</dbReference>
<dbReference type="RefSeq" id="YP_009120304.1">
    <property type="nucleotide sequence ID" value="NC_026440.1"/>
</dbReference>
<dbReference type="Proteomes" id="UP000202511">
    <property type="component" value="Segment"/>
</dbReference>